<evidence type="ECO:0000313" key="2">
    <source>
        <dbReference type="Proteomes" id="UP000295217"/>
    </source>
</evidence>
<dbReference type="AlphaFoldDB" id="A0A4R5ABH5"/>
<accession>A0A4R5ABH5</accession>
<dbReference type="Proteomes" id="UP000295217">
    <property type="component" value="Unassembled WGS sequence"/>
</dbReference>
<dbReference type="EMBL" id="SMLB01000013">
    <property type="protein sequence ID" value="TDD69708.1"/>
    <property type="molecule type" value="Genomic_DNA"/>
</dbReference>
<protein>
    <submittedName>
        <fullName evidence="1">Uncharacterized protein</fullName>
    </submittedName>
</protein>
<gene>
    <name evidence="1" type="ORF">E1262_12200</name>
</gene>
<sequence>MIEPHASDIRRIDQTLRELAKDLRRHDDPVDALQISESMDALLDERLELMHEARSPGLFSFERSWNPSGR</sequence>
<reference evidence="1 2" key="1">
    <citation type="submission" date="2019-02" db="EMBL/GenBank/DDBJ databases">
        <title>Draft genome sequences of novel Actinobacteria.</title>
        <authorList>
            <person name="Sahin N."/>
            <person name="Ay H."/>
            <person name="Saygin H."/>
        </authorList>
    </citation>
    <scope>NUCLEOTIDE SEQUENCE [LARGE SCALE GENOMIC DNA]</scope>
    <source>
        <strain evidence="1 2">8K307</strain>
    </source>
</reference>
<dbReference type="RefSeq" id="WP_132103411.1">
    <property type="nucleotide sequence ID" value="NZ_SMLB01000013.1"/>
</dbReference>
<proteinExistence type="predicted"/>
<comment type="caution">
    <text evidence="1">The sequence shown here is derived from an EMBL/GenBank/DDBJ whole genome shotgun (WGS) entry which is preliminary data.</text>
</comment>
<keyword evidence="2" id="KW-1185">Reference proteome</keyword>
<organism evidence="1 2">
    <name type="scientific">Jiangella aurantiaca</name>
    <dbReference type="NCBI Taxonomy" id="2530373"/>
    <lineage>
        <taxon>Bacteria</taxon>
        <taxon>Bacillati</taxon>
        <taxon>Actinomycetota</taxon>
        <taxon>Actinomycetes</taxon>
        <taxon>Jiangellales</taxon>
        <taxon>Jiangellaceae</taxon>
        <taxon>Jiangella</taxon>
    </lineage>
</organism>
<evidence type="ECO:0000313" key="1">
    <source>
        <dbReference type="EMBL" id="TDD69708.1"/>
    </source>
</evidence>
<name>A0A4R5ABH5_9ACTN</name>